<feature type="signal peptide" evidence="2">
    <location>
        <begin position="1"/>
        <end position="22"/>
    </location>
</feature>
<dbReference type="PANTHER" id="PTHR30163:SF9">
    <property type="entry name" value="MEMBRANE-BOUND LYTIC MUREIN TRANSGLYCOSYLASE B"/>
    <property type="match status" value="1"/>
</dbReference>
<feature type="chain" id="PRO_5007387928" description="Transglycosylase SLT domain-containing protein" evidence="2">
    <location>
        <begin position="23"/>
        <end position="326"/>
    </location>
</feature>
<evidence type="ECO:0000259" key="3">
    <source>
        <dbReference type="Pfam" id="PF13406"/>
    </source>
</evidence>
<proteinExistence type="predicted"/>
<dbReference type="Gene3D" id="1.10.530.10">
    <property type="match status" value="1"/>
</dbReference>
<evidence type="ECO:0000256" key="1">
    <source>
        <dbReference type="PIRSR" id="PIRSR611757-1"/>
    </source>
</evidence>
<dbReference type="CDD" id="cd13399">
    <property type="entry name" value="Slt35-like"/>
    <property type="match status" value="1"/>
</dbReference>
<organism evidence="4 5">
    <name type="scientific">Candidatus Thiomargarita nelsonii</name>
    <dbReference type="NCBI Taxonomy" id="1003181"/>
    <lineage>
        <taxon>Bacteria</taxon>
        <taxon>Pseudomonadati</taxon>
        <taxon>Pseudomonadota</taxon>
        <taxon>Gammaproteobacteria</taxon>
        <taxon>Thiotrichales</taxon>
        <taxon>Thiotrichaceae</taxon>
        <taxon>Thiomargarita</taxon>
    </lineage>
</organism>
<gene>
    <name evidence="4" type="ORF">PN36_04505</name>
</gene>
<evidence type="ECO:0000313" key="5">
    <source>
        <dbReference type="Proteomes" id="UP000030428"/>
    </source>
</evidence>
<keyword evidence="5" id="KW-1185">Reference proteome</keyword>
<feature type="active site" evidence="1">
    <location>
        <position position="120"/>
    </location>
</feature>
<evidence type="ECO:0000256" key="2">
    <source>
        <dbReference type="SAM" id="SignalP"/>
    </source>
</evidence>
<reference evidence="4 5" key="1">
    <citation type="journal article" date="2016" name="Front. Microbiol.">
        <title>Single-Cell (Meta-)Genomics of a Dimorphic Candidatus Thiomargarita nelsonii Reveals Genomic Plasticity.</title>
        <authorList>
            <person name="Flood B.E."/>
            <person name="Fliss P."/>
            <person name="Jones D.S."/>
            <person name="Dick G.J."/>
            <person name="Jain S."/>
            <person name="Kaster A.K."/>
            <person name="Winkel M."/>
            <person name="Mussmann M."/>
            <person name="Bailey J."/>
        </authorList>
    </citation>
    <scope>NUCLEOTIDE SEQUENCE [LARGE SCALE GENOMIC DNA]</scope>
    <source>
        <strain evidence="4">Hydrate Ridge</strain>
    </source>
</reference>
<accession>A0A0A6PJ13</accession>
<dbReference type="PANTHER" id="PTHR30163">
    <property type="entry name" value="MEMBRANE-BOUND LYTIC MUREIN TRANSGLYCOSYLASE B"/>
    <property type="match status" value="1"/>
</dbReference>
<dbReference type="EMBL" id="JSZA02000012">
    <property type="protein sequence ID" value="KHD06184.1"/>
    <property type="molecule type" value="Genomic_DNA"/>
</dbReference>
<feature type="domain" description="Transglycosylase SLT" evidence="3">
    <location>
        <begin position="29"/>
        <end position="316"/>
    </location>
</feature>
<protein>
    <recommendedName>
        <fullName evidence="3">Transglycosylase SLT domain-containing protein</fullName>
    </recommendedName>
</protein>
<dbReference type="GO" id="GO:0009253">
    <property type="term" value="P:peptidoglycan catabolic process"/>
    <property type="evidence" value="ECO:0007669"/>
    <property type="project" value="TreeGrafter"/>
</dbReference>
<dbReference type="Pfam" id="PF13406">
    <property type="entry name" value="SLT_2"/>
    <property type="match status" value="1"/>
</dbReference>
<dbReference type="InterPro" id="IPR031304">
    <property type="entry name" value="SLT_2"/>
</dbReference>
<dbReference type="GO" id="GO:0008933">
    <property type="term" value="F:peptidoglycan lytic transglycosylase activity"/>
    <property type="evidence" value="ECO:0007669"/>
    <property type="project" value="TreeGrafter"/>
</dbReference>
<sequence length="326" mass="37693">MKHYQVYIQFALLFFCSFNVTAEVVSQETFIDRMVEEHAFDKSDLTQLLNKAKVKKSILKAMSRPAGKAKPWYEYRLIFIKDKRINGGVNFWKENVKALKRAKATYGVPPEIIVAIIGVETLYGKNKGNFRVIDALKTLAFHYPRRADFFRSELEHYLLLTREEKLNPLAQKGSYAGAMGIGQFMPSSFRRYAVDFDGDGKRNIWTNNVDAIGSVANYFHRFGWETGQPVIKATQVETKAVEKLLSLAFEPQYTLQQLKQMGLRYQGDEADNTPSMFIDLETKIGTAYWVGFKNYYVITRYNHSKHYAMAVFQLAEEIANRYEQTR</sequence>
<evidence type="ECO:0000313" key="4">
    <source>
        <dbReference type="EMBL" id="KHD06184.1"/>
    </source>
</evidence>
<dbReference type="InterPro" id="IPR023346">
    <property type="entry name" value="Lysozyme-like_dom_sf"/>
</dbReference>
<dbReference type="InterPro" id="IPR011757">
    <property type="entry name" value="Lytic_transglycosylase_MltB"/>
</dbReference>
<dbReference type="FunFam" id="1.10.8.350:FF:000001">
    <property type="entry name" value="Lytic murein transglycosylase B"/>
    <property type="match status" value="1"/>
</dbReference>
<keyword evidence="2" id="KW-0732">Signal</keyword>
<dbReference type="Proteomes" id="UP000030428">
    <property type="component" value="Unassembled WGS sequence"/>
</dbReference>
<dbReference type="AlphaFoldDB" id="A0A0A6PJ13"/>
<dbReference type="SUPFAM" id="SSF53955">
    <property type="entry name" value="Lysozyme-like"/>
    <property type="match status" value="1"/>
</dbReference>
<dbReference type="InterPro" id="IPR043426">
    <property type="entry name" value="MltB-like"/>
</dbReference>
<dbReference type="Gene3D" id="1.10.8.350">
    <property type="entry name" value="Bacterial muramidase"/>
    <property type="match status" value="1"/>
</dbReference>
<comment type="caution">
    <text evidence="4">The sequence shown here is derived from an EMBL/GenBank/DDBJ whole genome shotgun (WGS) entry which is preliminary data.</text>
</comment>
<name>A0A0A6PJ13_9GAMM</name>
<dbReference type="NCBIfam" id="TIGR02282">
    <property type="entry name" value="MltB"/>
    <property type="match status" value="1"/>
</dbReference>